<evidence type="ECO:0000256" key="1">
    <source>
        <dbReference type="SAM" id="SignalP"/>
    </source>
</evidence>
<feature type="signal peptide" evidence="1">
    <location>
        <begin position="1"/>
        <end position="19"/>
    </location>
</feature>
<gene>
    <name evidence="2" type="ORF">AAND1436_LOCUS45487</name>
</gene>
<accession>A0A7S2ND11</accession>
<proteinExistence type="predicted"/>
<name>A0A7S2ND11_9DINO</name>
<protein>
    <recommendedName>
        <fullName evidence="3">Sulfotransferase</fullName>
    </recommendedName>
</protein>
<organism evidence="2">
    <name type="scientific">Alexandrium andersonii</name>
    <dbReference type="NCBI Taxonomy" id="327968"/>
    <lineage>
        <taxon>Eukaryota</taxon>
        <taxon>Sar</taxon>
        <taxon>Alveolata</taxon>
        <taxon>Dinophyceae</taxon>
        <taxon>Gonyaulacales</taxon>
        <taxon>Pyrocystaceae</taxon>
        <taxon>Alexandrium</taxon>
    </lineage>
</organism>
<keyword evidence="1" id="KW-0732">Signal</keyword>
<dbReference type="AlphaFoldDB" id="A0A7S2ND11"/>
<feature type="chain" id="PRO_5031161726" description="Sulfotransferase" evidence="1">
    <location>
        <begin position="20"/>
        <end position="307"/>
    </location>
</feature>
<sequence length="307" mass="34682">MAFARRAVSAALLLAGSEAILSFPAGAMEGSVKKTPEWDASVDAAIRELHPLQNTSHAFVKQPNQRNFPDTEHMKYVFIAHESAGTDSVRLVARDFSNIMHLHMCEEGRSDHHCDVYDGPEDVYFFPGLTNDLMSEVLANKNPQRLVHLIRDPIAQYVSGHAAGTLMQLHKTNAKKYPREELRLQRTMSYADRVSVESPYFVKTRGKFQSQLVEDSSGNVVHVKYESLTHSPQDYVENAVRVYEHLVGDSATKMQLEMLRAMAQTSSKMLAAPLVSEDMKERAKQFIRDIPPETMADFDTIRSELHY</sequence>
<dbReference type="EMBL" id="HBGQ01095264">
    <property type="protein sequence ID" value="CAD9533241.1"/>
    <property type="molecule type" value="Transcribed_RNA"/>
</dbReference>
<reference evidence="2" key="1">
    <citation type="submission" date="2021-01" db="EMBL/GenBank/DDBJ databases">
        <authorList>
            <person name="Corre E."/>
            <person name="Pelletier E."/>
            <person name="Niang G."/>
            <person name="Scheremetjew M."/>
            <person name="Finn R."/>
            <person name="Kale V."/>
            <person name="Holt S."/>
            <person name="Cochrane G."/>
            <person name="Meng A."/>
            <person name="Brown T."/>
            <person name="Cohen L."/>
        </authorList>
    </citation>
    <scope>NUCLEOTIDE SEQUENCE</scope>
    <source>
        <strain evidence="2">CCMP2222</strain>
    </source>
</reference>
<evidence type="ECO:0008006" key="3">
    <source>
        <dbReference type="Google" id="ProtNLM"/>
    </source>
</evidence>
<evidence type="ECO:0000313" key="2">
    <source>
        <dbReference type="EMBL" id="CAD9533241.1"/>
    </source>
</evidence>